<evidence type="ECO:0000313" key="2">
    <source>
        <dbReference type="EMBL" id="KAF9951584.1"/>
    </source>
</evidence>
<proteinExistence type="predicted"/>
<evidence type="ECO:0000313" key="3">
    <source>
        <dbReference type="Proteomes" id="UP000738359"/>
    </source>
</evidence>
<sequence length="88" mass="9701">MTAKQQKEAQDAKALYSLISKALSGAMPFFKSSSKKNKTASAATTPAQTPRNSMHEQRTSQPRMTQDEAMYMILKNTMTNAATGPFIR</sequence>
<feature type="region of interest" description="Disordered" evidence="1">
    <location>
        <begin position="31"/>
        <end position="64"/>
    </location>
</feature>
<organism evidence="2 3">
    <name type="scientific">Mortierella alpina</name>
    <name type="common">Oleaginous fungus</name>
    <name type="synonym">Mortierella renispora</name>
    <dbReference type="NCBI Taxonomy" id="64518"/>
    <lineage>
        <taxon>Eukaryota</taxon>
        <taxon>Fungi</taxon>
        <taxon>Fungi incertae sedis</taxon>
        <taxon>Mucoromycota</taxon>
        <taxon>Mortierellomycotina</taxon>
        <taxon>Mortierellomycetes</taxon>
        <taxon>Mortierellales</taxon>
        <taxon>Mortierellaceae</taxon>
        <taxon>Mortierella</taxon>
    </lineage>
</organism>
<dbReference type="Proteomes" id="UP000738359">
    <property type="component" value="Unassembled WGS sequence"/>
</dbReference>
<protein>
    <submittedName>
        <fullName evidence="2">Uncharacterized protein</fullName>
    </submittedName>
</protein>
<dbReference type="OrthoDB" id="2433061at2759"/>
<evidence type="ECO:0000256" key="1">
    <source>
        <dbReference type="SAM" id="MobiDB-lite"/>
    </source>
</evidence>
<reference evidence="2" key="1">
    <citation type="journal article" date="2020" name="Fungal Divers.">
        <title>Resolving the Mortierellaceae phylogeny through synthesis of multi-gene phylogenetics and phylogenomics.</title>
        <authorList>
            <person name="Vandepol N."/>
            <person name="Liber J."/>
            <person name="Desiro A."/>
            <person name="Na H."/>
            <person name="Kennedy M."/>
            <person name="Barry K."/>
            <person name="Grigoriev I.V."/>
            <person name="Miller A.N."/>
            <person name="O'Donnell K."/>
            <person name="Stajich J.E."/>
            <person name="Bonito G."/>
        </authorList>
    </citation>
    <scope>NUCLEOTIDE SEQUENCE</scope>
    <source>
        <strain evidence="2">CK1249</strain>
    </source>
</reference>
<name>A0A9P6IX18_MORAP</name>
<comment type="caution">
    <text evidence="2">The sequence shown here is derived from an EMBL/GenBank/DDBJ whole genome shotgun (WGS) entry which is preliminary data.</text>
</comment>
<feature type="compositionally biased region" description="Low complexity" evidence="1">
    <location>
        <begin position="39"/>
        <end position="50"/>
    </location>
</feature>
<keyword evidence="3" id="KW-1185">Reference proteome</keyword>
<dbReference type="EMBL" id="JAAAHY010001191">
    <property type="protein sequence ID" value="KAF9951584.1"/>
    <property type="molecule type" value="Genomic_DNA"/>
</dbReference>
<gene>
    <name evidence="2" type="ORF">BGZ70_000925</name>
</gene>
<accession>A0A9P6IX18</accession>
<dbReference type="AlphaFoldDB" id="A0A9P6IX18"/>